<keyword evidence="3 8" id="KW-0812">Transmembrane</keyword>
<dbReference type="InterPro" id="IPR036640">
    <property type="entry name" value="ABC1_TM_sf"/>
</dbReference>
<dbReference type="SUPFAM" id="SSF52540">
    <property type="entry name" value="P-loop containing nucleoside triphosphate hydrolases"/>
    <property type="match status" value="1"/>
</dbReference>
<evidence type="ECO:0000256" key="1">
    <source>
        <dbReference type="ARBA" id="ARBA00004651"/>
    </source>
</evidence>
<sequence length="580" mass="62652">MSLFGFLKQFIRQHWARYLAAAAMLACVAVLTVSIPRQVGRIIDGLVAGSLGGSTLYWQLAGLLAMGLAIYFLRVGWRLQLFAASYQLGVDLRVALYRKLAAQGPGFYQHQRTGDLMARATNDIDAVEMAAGEAMLAGFDGALTLTLVLGMMTLGVDWRLAAVALLPFPLMAFGFWRISRHVHQASTDSLQRFSALNDHVQETLSGVRTLRALGLEARNRRTMAQLAANAADASLTAQRREAAFEPTVGMTLTAASVLTLSLGGYLVWHGSLSIGQLTSFSMYLGQLIWPMFAAGWVLALLERGKAAWARLDPILSAPLTVDDHGSQGTVPGGTLQLDEVGFSYPQQTPAALAGVSLSLPAGGVLALVGPTGSGKSTLLKLLLRQYHPKVGRILWQGQALDDYTLNALRRAISWVPQEAFLFSASVADNIALVKPDASRADIERVAQLAAVHDDILRLPQGYDTPVGEKGVSLSGGQRQRVAIARALLSDAPLLILDDALSAVDTQTETAILQHLRAARQGRTLLIVSHRLSAVVDADEILVLKHGRVSERGHHTDLLALDGWYASQWRYQQLEASLDEC</sequence>
<dbReference type="Gene3D" id="1.20.1560.10">
    <property type="entry name" value="ABC transporter type 1, transmembrane domain"/>
    <property type="match status" value="1"/>
</dbReference>
<dbReference type="RefSeq" id="WP_272752987.1">
    <property type="nucleotide sequence ID" value="NZ_JAQQLF010000025.1"/>
</dbReference>
<evidence type="ECO:0000259" key="10">
    <source>
        <dbReference type="PROSITE" id="PS50929"/>
    </source>
</evidence>
<protein>
    <submittedName>
        <fullName evidence="11">ABC transporter transmembrane domain-containing protein</fullName>
    </submittedName>
</protein>
<dbReference type="EMBL" id="JAQQLF010000025">
    <property type="protein sequence ID" value="MDC7718762.1"/>
    <property type="molecule type" value="Genomic_DNA"/>
</dbReference>
<evidence type="ECO:0000256" key="5">
    <source>
        <dbReference type="ARBA" id="ARBA00022840"/>
    </source>
</evidence>
<feature type="transmembrane region" description="Helical" evidence="8">
    <location>
        <begin position="248"/>
        <end position="268"/>
    </location>
</feature>
<dbReference type="InterPro" id="IPR027417">
    <property type="entry name" value="P-loop_NTPase"/>
</dbReference>
<evidence type="ECO:0000256" key="3">
    <source>
        <dbReference type="ARBA" id="ARBA00022692"/>
    </source>
</evidence>
<evidence type="ECO:0000256" key="2">
    <source>
        <dbReference type="ARBA" id="ARBA00022475"/>
    </source>
</evidence>
<dbReference type="Gene3D" id="3.40.50.300">
    <property type="entry name" value="P-loop containing nucleotide triphosphate hydrolases"/>
    <property type="match status" value="1"/>
</dbReference>
<feature type="transmembrane region" description="Helical" evidence="8">
    <location>
        <begin position="280"/>
        <end position="301"/>
    </location>
</feature>
<dbReference type="Pfam" id="PF00005">
    <property type="entry name" value="ABC_tran"/>
    <property type="match status" value="1"/>
</dbReference>
<gene>
    <name evidence="11" type="ORF">PQU95_16300</name>
</gene>
<dbReference type="SUPFAM" id="SSF90123">
    <property type="entry name" value="ABC transporter transmembrane region"/>
    <property type="match status" value="1"/>
</dbReference>
<dbReference type="InterPro" id="IPR039421">
    <property type="entry name" value="Type_1_exporter"/>
</dbReference>
<keyword evidence="12" id="KW-1185">Reference proteome</keyword>
<feature type="domain" description="ABC transmembrane type-1" evidence="10">
    <location>
        <begin position="19"/>
        <end position="303"/>
    </location>
</feature>
<dbReference type="SMART" id="SM00382">
    <property type="entry name" value="AAA"/>
    <property type="match status" value="1"/>
</dbReference>
<keyword evidence="7 8" id="KW-0472">Membrane</keyword>
<keyword evidence="6 8" id="KW-1133">Transmembrane helix</keyword>
<proteinExistence type="predicted"/>
<dbReference type="InterPro" id="IPR003593">
    <property type="entry name" value="AAA+_ATPase"/>
</dbReference>
<dbReference type="PROSITE" id="PS50929">
    <property type="entry name" value="ABC_TM1F"/>
    <property type="match status" value="1"/>
</dbReference>
<keyword evidence="4" id="KW-0547">Nucleotide-binding</keyword>
<feature type="transmembrane region" description="Helical" evidence="8">
    <location>
        <begin position="134"/>
        <end position="152"/>
    </location>
</feature>
<dbReference type="CDD" id="cd18541">
    <property type="entry name" value="ABC_6TM_TmrB_like"/>
    <property type="match status" value="1"/>
</dbReference>
<keyword evidence="5" id="KW-0067">ATP-binding</keyword>
<evidence type="ECO:0000313" key="11">
    <source>
        <dbReference type="EMBL" id="MDC7718762.1"/>
    </source>
</evidence>
<name>A0ABT5J1W7_9NEIS</name>
<comment type="caution">
    <text evidence="11">The sequence shown here is derived from an EMBL/GenBank/DDBJ whole genome shotgun (WGS) entry which is preliminary data.</text>
</comment>
<feature type="domain" description="ABC transporter" evidence="9">
    <location>
        <begin position="335"/>
        <end position="570"/>
    </location>
</feature>
<evidence type="ECO:0000259" key="9">
    <source>
        <dbReference type="PROSITE" id="PS50893"/>
    </source>
</evidence>
<feature type="transmembrane region" description="Helical" evidence="8">
    <location>
        <begin position="56"/>
        <end position="73"/>
    </location>
</feature>
<dbReference type="InterPro" id="IPR011527">
    <property type="entry name" value="ABC1_TM_dom"/>
</dbReference>
<accession>A0ABT5J1W7</accession>
<keyword evidence="2" id="KW-1003">Cell membrane</keyword>
<organism evidence="11 12">
    <name type="scientific">Vogesella aquatica</name>
    <dbReference type="NCBI Taxonomy" id="2984206"/>
    <lineage>
        <taxon>Bacteria</taxon>
        <taxon>Pseudomonadati</taxon>
        <taxon>Pseudomonadota</taxon>
        <taxon>Betaproteobacteria</taxon>
        <taxon>Neisseriales</taxon>
        <taxon>Chromobacteriaceae</taxon>
        <taxon>Vogesella</taxon>
    </lineage>
</organism>
<feature type="transmembrane region" description="Helical" evidence="8">
    <location>
        <begin position="158"/>
        <end position="176"/>
    </location>
</feature>
<evidence type="ECO:0000313" key="12">
    <source>
        <dbReference type="Proteomes" id="UP001219956"/>
    </source>
</evidence>
<comment type="subcellular location">
    <subcellularLocation>
        <location evidence="1">Cell membrane</location>
        <topology evidence="1">Multi-pass membrane protein</topology>
    </subcellularLocation>
</comment>
<dbReference type="PROSITE" id="PS50893">
    <property type="entry name" value="ABC_TRANSPORTER_2"/>
    <property type="match status" value="1"/>
</dbReference>
<reference evidence="11 12" key="1">
    <citation type="submission" date="2023-01" db="EMBL/GenBank/DDBJ databases">
        <title>Novel species of the genus Vogesella isolated from rivers.</title>
        <authorList>
            <person name="Lu H."/>
        </authorList>
    </citation>
    <scope>NUCLEOTIDE SEQUENCE [LARGE SCALE GENOMIC DNA]</scope>
    <source>
        <strain evidence="11 12">DC21W</strain>
    </source>
</reference>
<dbReference type="InterPro" id="IPR017871">
    <property type="entry name" value="ABC_transporter-like_CS"/>
</dbReference>
<evidence type="ECO:0000256" key="4">
    <source>
        <dbReference type="ARBA" id="ARBA00022741"/>
    </source>
</evidence>
<dbReference type="InterPro" id="IPR003439">
    <property type="entry name" value="ABC_transporter-like_ATP-bd"/>
</dbReference>
<dbReference type="PROSITE" id="PS00211">
    <property type="entry name" value="ABC_TRANSPORTER_1"/>
    <property type="match status" value="1"/>
</dbReference>
<dbReference type="Pfam" id="PF00664">
    <property type="entry name" value="ABC_membrane"/>
    <property type="match status" value="1"/>
</dbReference>
<dbReference type="PANTHER" id="PTHR43394">
    <property type="entry name" value="ATP-DEPENDENT PERMEASE MDL1, MITOCHONDRIAL"/>
    <property type="match status" value="1"/>
</dbReference>
<evidence type="ECO:0000256" key="6">
    <source>
        <dbReference type="ARBA" id="ARBA00022989"/>
    </source>
</evidence>
<dbReference type="PANTHER" id="PTHR43394:SF1">
    <property type="entry name" value="ATP-BINDING CASSETTE SUB-FAMILY B MEMBER 10, MITOCHONDRIAL"/>
    <property type="match status" value="1"/>
</dbReference>
<dbReference type="Proteomes" id="UP001219956">
    <property type="component" value="Unassembled WGS sequence"/>
</dbReference>
<evidence type="ECO:0000256" key="8">
    <source>
        <dbReference type="SAM" id="Phobius"/>
    </source>
</evidence>
<feature type="transmembrane region" description="Helical" evidence="8">
    <location>
        <begin position="15"/>
        <end position="36"/>
    </location>
</feature>
<evidence type="ECO:0000256" key="7">
    <source>
        <dbReference type="ARBA" id="ARBA00023136"/>
    </source>
</evidence>